<sequence length="84" mass="9109">MQQAKAAIFGGPFSRAYGIVKITFGCNSNSINAHDPLIERIAPPNSALFEKHAKPAPNRSVLRIGRGSRVKAGLLHRIHRSVPP</sequence>
<dbReference type="Proteomes" id="UP000594380">
    <property type="component" value="Unassembled WGS sequence"/>
</dbReference>
<comment type="caution">
    <text evidence="1">The sequence shown here is derived from an EMBL/GenBank/DDBJ whole genome shotgun (WGS) entry which is preliminary data.</text>
</comment>
<dbReference type="GeneID" id="301100472"/>
<name>A0A7Y6MXK5_9BURK</name>
<protein>
    <submittedName>
        <fullName evidence="1">Uncharacterized protein</fullName>
    </submittedName>
</protein>
<organism evidence="1 2">
    <name type="scientific">Paraburkholderia youngii</name>
    <dbReference type="NCBI Taxonomy" id="2782701"/>
    <lineage>
        <taxon>Bacteria</taxon>
        <taxon>Pseudomonadati</taxon>
        <taxon>Pseudomonadota</taxon>
        <taxon>Betaproteobacteria</taxon>
        <taxon>Burkholderiales</taxon>
        <taxon>Burkholderiaceae</taxon>
        <taxon>Paraburkholderia</taxon>
    </lineage>
</organism>
<evidence type="ECO:0000313" key="1">
    <source>
        <dbReference type="EMBL" id="NUX99836.1"/>
    </source>
</evidence>
<dbReference type="EMBL" id="JAALDK010000001">
    <property type="protein sequence ID" value="NUX99836.1"/>
    <property type="molecule type" value="Genomic_DNA"/>
</dbReference>
<proteinExistence type="predicted"/>
<accession>A0A7Y6MXK5</accession>
<dbReference type="RefSeq" id="WP_176106426.1">
    <property type="nucleotide sequence ID" value="NZ_JAALDK010000001.1"/>
</dbReference>
<reference evidence="1 2" key="1">
    <citation type="submission" date="2020-02" db="EMBL/GenBank/DDBJ databases">
        <title>Paraburkholderia simonii sp. nov. and Paraburkholderia youngii sp. nov. Brazilian and Mexican Mimosa-associated rhizobia.</title>
        <authorList>
            <person name="Mavima L."/>
            <person name="Beukes C.W."/>
            <person name="Chan W.Y."/>
            <person name="Palmer M."/>
            <person name="De Meyer S.E."/>
            <person name="James E.K."/>
            <person name="Venter S.N."/>
            <person name="Steenkamp E.T."/>
        </authorList>
    </citation>
    <scope>NUCLEOTIDE SEQUENCE [LARGE SCALE GENOMIC DNA]</scope>
    <source>
        <strain evidence="1 2">JPY169</strain>
    </source>
</reference>
<evidence type="ECO:0000313" key="2">
    <source>
        <dbReference type="Proteomes" id="UP000594380"/>
    </source>
</evidence>
<gene>
    <name evidence="1" type="ORF">G5S42_09020</name>
</gene>
<dbReference type="AlphaFoldDB" id="A0A7Y6MXK5"/>